<evidence type="ECO:0000256" key="2">
    <source>
        <dbReference type="ARBA" id="ARBA00022651"/>
    </source>
</evidence>
<keyword evidence="5 8" id="KW-0326">Glycosidase</keyword>
<dbReference type="SUPFAM" id="SSF75005">
    <property type="entry name" value="Arabinanase/levansucrase/invertase"/>
    <property type="match status" value="1"/>
</dbReference>
<accession>I3Z983</accession>
<dbReference type="AlphaFoldDB" id="I3Z983"/>
<dbReference type="STRING" id="866536.Belba_3293"/>
<protein>
    <submittedName>
        <fullName evidence="9">Beta-xylosidase</fullName>
    </submittedName>
</protein>
<dbReference type="KEGG" id="bbd:Belba_3293"/>
<keyword evidence="2" id="KW-0858">Xylan degradation</keyword>
<dbReference type="GO" id="GO:0045493">
    <property type="term" value="P:xylan catabolic process"/>
    <property type="evidence" value="ECO:0007669"/>
    <property type="project" value="UniProtKB-KW"/>
</dbReference>
<dbReference type="Pfam" id="PF04616">
    <property type="entry name" value="Glyco_hydro_43"/>
    <property type="match status" value="1"/>
</dbReference>
<keyword evidence="4" id="KW-0119">Carbohydrate metabolism</keyword>
<dbReference type="Gene3D" id="2.115.10.20">
    <property type="entry name" value="Glycosyl hydrolase domain, family 43"/>
    <property type="match status" value="1"/>
</dbReference>
<dbReference type="eggNOG" id="COG3507">
    <property type="taxonomic scope" value="Bacteria"/>
</dbReference>
<keyword evidence="3 8" id="KW-0378">Hydrolase</keyword>
<gene>
    <name evidence="9" type="ordered locus">Belba_3293</name>
</gene>
<evidence type="ECO:0000256" key="6">
    <source>
        <dbReference type="PIRSR" id="PIRSR606710-1"/>
    </source>
</evidence>
<feature type="active site" description="Proton acceptor" evidence="6">
    <location>
        <position position="49"/>
    </location>
</feature>
<dbReference type="PANTHER" id="PTHR43772:SF2">
    <property type="entry name" value="PUTATIVE (AFU_ORTHOLOGUE AFUA_2G04480)-RELATED"/>
    <property type="match status" value="1"/>
</dbReference>
<sequence>MKVLKIAQSGFYLLGILFMVTGCFSSNSKNEIADRDELVPSQQQLFYADPTIFFHQGIYYLYGTVENKPNKGFEVYTSYDLVNWDGPSGANDGFALRREDVFGNKGFWAPQVFEHNGKFHMAYTANENIAIATSSSPLGPFVQENKVAIEAPVKQIDPFVFFDDDGKVYMYFVRLTDGNRLFVAEMKPDLSGILEHTAKECISAEEEWENTQQVNWPVAEGPTIIKHNGLYYFIYSTNDFRNPDYAVGYAVSDNPIGPWEKVPQNPILNRMHVGENGTGHGDLFKDGNGDWHYVLHTHYSSTTPNPRKTAIIKVAFKESEQMNTYDEIVFDYKSFRFLFED</sequence>
<evidence type="ECO:0000256" key="1">
    <source>
        <dbReference type="ARBA" id="ARBA00009865"/>
    </source>
</evidence>
<evidence type="ECO:0000256" key="4">
    <source>
        <dbReference type="ARBA" id="ARBA00023277"/>
    </source>
</evidence>
<name>I3Z983_BELBD</name>
<comment type="similarity">
    <text evidence="1 8">Belongs to the glycosyl hydrolase 43 family.</text>
</comment>
<dbReference type="InterPro" id="IPR023296">
    <property type="entry name" value="Glyco_hydro_beta-prop_sf"/>
</dbReference>
<dbReference type="InterPro" id="IPR052176">
    <property type="entry name" value="Glycosyl_Hydrlase_43_Enz"/>
</dbReference>
<dbReference type="InterPro" id="IPR006710">
    <property type="entry name" value="Glyco_hydro_43"/>
</dbReference>
<evidence type="ECO:0000256" key="8">
    <source>
        <dbReference type="RuleBase" id="RU361187"/>
    </source>
</evidence>
<reference evidence="10" key="1">
    <citation type="submission" date="2012-06" db="EMBL/GenBank/DDBJ databases">
        <title>The complete genome of Belliella baltica DSM 15883.</title>
        <authorList>
            <person name="Lucas S."/>
            <person name="Copeland A."/>
            <person name="Lapidus A."/>
            <person name="Goodwin L."/>
            <person name="Pitluck S."/>
            <person name="Peters L."/>
            <person name="Mikhailova N."/>
            <person name="Davenport K."/>
            <person name="Kyrpides N."/>
            <person name="Mavromatis K."/>
            <person name="Pagani I."/>
            <person name="Ivanova N."/>
            <person name="Ovchinnikova G."/>
            <person name="Zeytun A."/>
            <person name="Detter J.C."/>
            <person name="Han C."/>
            <person name="Land M."/>
            <person name="Hauser L."/>
            <person name="Markowitz V."/>
            <person name="Cheng J.-F."/>
            <person name="Hugenholtz P."/>
            <person name="Woyke T."/>
            <person name="Wu D."/>
            <person name="Tindall B."/>
            <person name="Pomrenke H."/>
            <person name="Brambilla E."/>
            <person name="Klenk H.-P."/>
            <person name="Eisen J.A."/>
        </authorList>
    </citation>
    <scope>NUCLEOTIDE SEQUENCE [LARGE SCALE GENOMIC DNA]</scope>
    <source>
        <strain evidence="10">DSM 15883 / CIP 108006 / LMG 21964 / BA134</strain>
    </source>
</reference>
<dbReference type="HOGENOM" id="CLU_009397_4_0_10"/>
<dbReference type="CDD" id="cd08991">
    <property type="entry name" value="GH43_HoAraf43-like"/>
    <property type="match status" value="1"/>
</dbReference>
<organism evidence="9 10">
    <name type="scientific">Belliella baltica (strain DSM 15883 / CIP 108006 / LMG 21964 / BA134)</name>
    <dbReference type="NCBI Taxonomy" id="866536"/>
    <lineage>
        <taxon>Bacteria</taxon>
        <taxon>Pseudomonadati</taxon>
        <taxon>Bacteroidota</taxon>
        <taxon>Cytophagia</taxon>
        <taxon>Cytophagales</taxon>
        <taxon>Cyclobacteriaceae</taxon>
        <taxon>Belliella</taxon>
    </lineage>
</organism>
<dbReference type="PANTHER" id="PTHR43772">
    <property type="entry name" value="ENDO-1,4-BETA-XYLANASE"/>
    <property type="match status" value="1"/>
</dbReference>
<dbReference type="EMBL" id="CP003281">
    <property type="protein sequence ID" value="AFL85801.1"/>
    <property type="molecule type" value="Genomic_DNA"/>
</dbReference>
<dbReference type="RefSeq" id="WP_014773738.1">
    <property type="nucleotide sequence ID" value="NC_018010.1"/>
</dbReference>
<evidence type="ECO:0000313" key="10">
    <source>
        <dbReference type="Proteomes" id="UP000006050"/>
    </source>
</evidence>
<dbReference type="Proteomes" id="UP000006050">
    <property type="component" value="Chromosome"/>
</dbReference>
<evidence type="ECO:0000256" key="7">
    <source>
        <dbReference type="PIRSR" id="PIRSR606710-2"/>
    </source>
</evidence>
<dbReference type="PROSITE" id="PS51257">
    <property type="entry name" value="PROKAR_LIPOPROTEIN"/>
    <property type="match status" value="1"/>
</dbReference>
<evidence type="ECO:0000256" key="5">
    <source>
        <dbReference type="ARBA" id="ARBA00023295"/>
    </source>
</evidence>
<dbReference type="GO" id="GO:0004553">
    <property type="term" value="F:hydrolase activity, hydrolyzing O-glycosyl compounds"/>
    <property type="evidence" value="ECO:0007669"/>
    <property type="project" value="InterPro"/>
</dbReference>
<feature type="site" description="Important for catalytic activity, responsible for pKa modulation of the active site Glu and correct orientation of both the proton donor and substrate" evidence="7">
    <location>
        <position position="157"/>
    </location>
</feature>
<evidence type="ECO:0000313" key="9">
    <source>
        <dbReference type="EMBL" id="AFL85801.1"/>
    </source>
</evidence>
<feature type="active site" description="Proton donor" evidence="6">
    <location>
        <position position="220"/>
    </location>
</feature>
<proteinExistence type="inferred from homology"/>
<evidence type="ECO:0000256" key="3">
    <source>
        <dbReference type="ARBA" id="ARBA00022801"/>
    </source>
</evidence>
<dbReference type="PATRIC" id="fig|866536.3.peg.3413"/>
<keyword evidence="2" id="KW-0624">Polysaccharide degradation</keyword>
<keyword evidence="10" id="KW-1185">Reference proteome</keyword>